<keyword evidence="5" id="KW-1185">Reference proteome</keyword>
<dbReference type="RefSeq" id="WP_147685850.1">
    <property type="nucleotide sequence ID" value="NZ_VDUX01000003.1"/>
</dbReference>
<dbReference type="PANTHER" id="PTHR16305">
    <property type="entry name" value="TESTICULAR SOLUBLE ADENYLYL CYCLASE"/>
    <property type="match status" value="1"/>
</dbReference>
<dbReference type="InterPro" id="IPR029787">
    <property type="entry name" value="Nucleotide_cyclase"/>
</dbReference>
<dbReference type="GO" id="GO:0005737">
    <property type="term" value="C:cytoplasm"/>
    <property type="evidence" value="ECO:0007669"/>
    <property type="project" value="TreeGrafter"/>
</dbReference>
<comment type="caution">
    <text evidence="4">The sequence shown here is derived from an EMBL/GenBank/DDBJ whole genome shotgun (WGS) entry which is preliminary data.</text>
</comment>
<evidence type="ECO:0000313" key="5">
    <source>
        <dbReference type="Proteomes" id="UP000321571"/>
    </source>
</evidence>
<keyword evidence="1" id="KW-0547">Nucleotide-binding</keyword>
<dbReference type="Gene3D" id="3.30.70.1230">
    <property type="entry name" value="Nucleotide cyclase"/>
    <property type="match status" value="1"/>
</dbReference>
<dbReference type="PANTHER" id="PTHR16305:SF28">
    <property type="entry name" value="GUANYLATE CYCLASE DOMAIN-CONTAINING PROTEIN"/>
    <property type="match status" value="1"/>
</dbReference>
<proteinExistence type="predicted"/>
<dbReference type="GO" id="GO:0035556">
    <property type="term" value="P:intracellular signal transduction"/>
    <property type="evidence" value="ECO:0007669"/>
    <property type="project" value="InterPro"/>
</dbReference>
<dbReference type="SUPFAM" id="SSF48452">
    <property type="entry name" value="TPR-like"/>
    <property type="match status" value="1"/>
</dbReference>
<gene>
    <name evidence="4" type="ORF">FHP06_08810</name>
</gene>
<dbReference type="Pfam" id="PF12773">
    <property type="entry name" value="DZR"/>
    <property type="match status" value="1"/>
</dbReference>
<dbReference type="Pfam" id="PF13191">
    <property type="entry name" value="AAA_16"/>
    <property type="match status" value="1"/>
</dbReference>
<dbReference type="Gene3D" id="1.25.40.10">
    <property type="entry name" value="Tetratricopeptide repeat domain"/>
    <property type="match status" value="1"/>
</dbReference>
<keyword evidence="2" id="KW-0067">ATP-binding</keyword>
<dbReference type="InterPro" id="IPR011990">
    <property type="entry name" value="TPR-like_helical_dom_sf"/>
</dbReference>
<evidence type="ECO:0000259" key="3">
    <source>
        <dbReference type="PROSITE" id="PS50125"/>
    </source>
</evidence>
<dbReference type="PROSITE" id="PS50125">
    <property type="entry name" value="GUANYLATE_CYCLASE_2"/>
    <property type="match status" value="1"/>
</dbReference>
<organism evidence="4 5">
    <name type="scientific">Aeromicrobium terrae</name>
    <dbReference type="NCBI Taxonomy" id="2498846"/>
    <lineage>
        <taxon>Bacteria</taxon>
        <taxon>Bacillati</taxon>
        <taxon>Actinomycetota</taxon>
        <taxon>Actinomycetes</taxon>
        <taxon>Propionibacteriales</taxon>
        <taxon>Nocardioidaceae</taxon>
        <taxon>Aeromicrobium</taxon>
    </lineage>
</organism>
<dbReference type="EMBL" id="VDUX01000003">
    <property type="protein sequence ID" value="TXL61511.1"/>
    <property type="molecule type" value="Genomic_DNA"/>
</dbReference>
<sequence>MTGNPGISCTSCGRENPDGSRFCGHCGESLEQTTSCPSCGTVLPSDARFCLQCGTPVANAAPESPEPEGERKQITVLFADVRGSMDLAERLDAESWREVMQRFFDVLAEAVERADGTVDKFTGDGIMALFGAPVAREDHALCACRAALDMIRRVDALAAELSDEGIELAVRIGLNSGEVVVGTIGEGRMEYTAIGHTVGLAQRMEAQAEVGTAYLTATTAALAEGFFDLTDCGERTVKGASEPIRVFRLEGVGSAHGHLDVSRNRGLTRFVGRADELAELEAAYARALGGAGEVVGVVAAAGVGKSRLCHELVERCRERGIAVYQAQCEAHTRDVPLVPVLQLLRSRFGISGVDSDAAAQAKVRSELADLGPGSEDLALVLDFLGVPDPDASPVTMNGDARNRRLRELVRRLVQVQAGDPSVIVLEDLQWIDEASALFLDTLVEAVSMSGGLIVANFRPEYRAAWMGGTHYRQLPLSPLSDASLAALVRDLLGDDPSLDGLTELVAERTEGNPFYAEEVVRELAESGTLHGERGAYRMAREIDHLPVPPTVQSILAARIDRLPAGAKTTLQAAATIGSEASRALLGQVISLSEDRLDDALRTLVTNEFIHETSLYPEHVYGFRHRLTQEVAYGSLLTASRARAHLAVAVGLQTTDPDRVDENAGLIAQHYALAGDAMQAAQWHLRAVFWSGVRDPMASIRHALQVIDLERDLPKGAESDTVRLTARLYVTAMGWRVGADTKVIRKAFDDAVTIAESIGDDTMLALLHITFASCPLSCEGRLAEAAWIASEGQRRADVIGDPGLRALARVIPIYCQWLEGNAGTVVRLCEELAELTADGVEIPFADSAIDPRSWAEFARGPSLLAMGRTEEAHACAARGIELATAVGGEVLGWAHMFAATFYTFDPDLPVADLVEHARASAEIADRLGDVFSRAWARFWTSYAALREGSYEEALAGFAQALEQIRAQGAGRESEPLIRYGIGASLAGSGRVDEGIDMVRQSVELAVELGIGINELWTRELLAELLMDRGEPGDIEEASEHLQAAGDFAVRTGNVVYAERIAELRRRLPATA</sequence>
<protein>
    <submittedName>
        <fullName evidence="4">Zinc-ribbon domain-containing protein</fullName>
    </submittedName>
</protein>
<dbReference type="InterPro" id="IPR025874">
    <property type="entry name" value="DZR"/>
</dbReference>
<evidence type="ECO:0000256" key="1">
    <source>
        <dbReference type="ARBA" id="ARBA00022741"/>
    </source>
</evidence>
<dbReference type="GO" id="GO:0004016">
    <property type="term" value="F:adenylate cyclase activity"/>
    <property type="evidence" value="ECO:0007669"/>
    <property type="project" value="UniProtKB-ARBA"/>
</dbReference>
<dbReference type="AlphaFoldDB" id="A0A5C8NL33"/>
<dbReference type="InterPro" id="IPR041664">
    <property type="entry name" value="AAA_16"/>
</dbReference>
<dbReference type="SMART" id="SM00044">
    <property type="entry name" value="CYCc"/>
    <property type="match status" value="1"/>
</dbReference>
<dbReference type="CDD" id="cd07302">
    <property type="entry name" value="CHD"/>
    <property type="match status" value="1"/>
</dbReference>
<evidence type="ECO:0000313" key="4">
    <source>
        <dbReference type="EMBL" id="TXL61511.1"/>
    </source>
</evidence>
<dbReference type="OrthoDB" id="5476461at2"/>
<dbReference type="SUPFAM" id="SSF52540">
    <property type="entry name" value="P-loop containing nucleoside triphosphate hydrolases"/>
    <property type="match status" value="1"/>
</dbReference>
<dbReference type="Proteomes" id="UP000321571">
    <property type="component" value="Unassembled WGS sequence"/>
</dbReference>
<dbReference type="InterPro" id="IPR001054">
    <property type="entry name" value="A/G_cyclase"/>
</dbReference>
<dbReference type="Gene3D" id="3.40.50.300">
    <property type="entry name" value="P-loop containing nucleotide triphosphate hydrolases"/>
    <property type="match status" value="1"/>
</dbReference>
<dbReference type="GO" id="GO:0009190">
    <property type="term" value="P:cyclic nucleotide biosynthetic process"/>
    <property type="evidence" value="ECO:0007669"/>
    <property type="project" value="InterPro"/>
</dbReference>
<reference evidence="4 5" key="1">
    <citation type="submission" date="2019-06" db="EMBL/GenBank/DDBJ databases">
        <title>Aeromicrobium sp. nov., isolated from a maize field.</title>
        <authorList>
            <person name="Lin S.-Y."/>
            <person name="Tsai C.-F."/>
            <person name="Young C.-C."/>
        </authorList>
    </citation>
    <scope>NUCLEOTIDE SEQUENCE [LARGE SCALE GENOMIC DNA]</scope>
    <source>
        <strain evidence="4 5">CC-CFT486</strain>
    </source>
</reference>
<feature type="domain" description="Guanylate cyclase" evidence="3">
    <location>
        <begin position="75"/>
        <end position="205"/>
    </location>
</feature>
<name>A0A5C8NL33_9ACTN</name>
<dbReference type="GO" id="GO:0005524">
    <property type="term" value="F:ATP binding"/>
    <property type="evidence" value="ECO:0007669"/>
    <property type="project" value="UniProtKB-KW"/>
</dbReference>
<accession>A0A5C8NL33</accession>
<dbReference type="InterPro" id="IPR027417">
    <property type="entry name" value="P-loop_NTPase"/>
</dbReference>
<evidence type="ECO:0000256" key="2">
    <source>
        <dbReference type="ARBA" id="ARBA00022840"/>
    </source>
</evidence>
<dbReference type="SUPFAM" id="SSF55073">
    <property type="entry name" value="Nucleotide cyclase"/>
    <property type="match status" value="1"/>
</dbReference>
<dbReference type="Pfam" id="PF00211">
    <property type="entry name" value="Guanylate_cyc"/>
    <property type="match status" value="1"/>
</dbReference>